<proteinExistence type="predicted"/>
<keyword evidence="3" id="KW-1185">Reference proteome</keyword>
<evidence type="ECO:0000313" key="2">
    <source>
        <dbReference type="EMBL" id="BCO34646.1"/>
    </source>
</evidence>
<dbReference type="Proteomes" id="UP000595446">
    <property type="component" value="Chromosome"/>
</dbReference>
<dbReference type="PROSITE" id="PS51257">
    <property type="entry name" value="PROKAR_LIPOPROTEIN"/>
    <property type="match status" value="1"/>
</dbReference>
<dbReference type="EMBL" id="AP024237">
    <property type="protein sequence ID" value="BCO34646.1"/>
    <property type="molecule type" value="Genomic_DNA"/>
</dbReference>
<accession>A0A7R7YQN4</accession>
<dbReference type="InterPro" id="IPR041313">
    <property type="entry name" value="DUF5642"/>
</dbReference>
<name>A0A7R7YQN4_9MYCO</name>
<feature type="signal peptide" evidence="1">
    <location>
        <begin position="1"/>
        <end position="32"/>
    </location>
</feature>
<organism evidence="2 3">
    <name type="scientific">Mycobacterium heckeshornense</name>
    <dbReference type="NCBI Taxonomy" id="110505"/>
    <lineage>
        <taxon>Bacteria</taxon>
        <taxon>Bacillati</taxon>
        <taxon>Actinomycetota</taxon>
        <taxon>Actinomycetes</taxon>
        <taxon>Mycobacteriales</taxon>
        <taxon>Mycobacteriaceae</taxon>
        <taxon>Mycobacterium</taxon>
    </lineage>
</organism>
<reference evidence="2 3" key="1">
    <citation type="submission" date="2020-12" db="EMBL/GenBank/DDBJ databases">
        <title>Complete genome sequence of Mycobacterium heckeshornense JCM 15655T, closely related to a pathogenic non-tuberculous mycobacterial species Mycobacterium xenopi.</title>
        <authorList>
            <person name="Yoshida M."/>
            <person name="Fukano H."/>
            <person name="Asakura T."/>
            <person name="Suzuki M."/>
            <person name="Hoshino Y."/>
        </authorList>
    </citation>
    <scope>NUCLEOTIDE SEQUENCE [LARGE SCALE GENOMIC DNA]</scope>
    <source>
        <strain evidence="2 3">JCM 15655</strain>
    </source>
</reference>
<feature type="chain" id="PRO_5039061554" evidence="1">
    <location>
        <begin position="33"/>
        <end position="232"/>
    </location>
</feature>
<dbReference type="Pfam" id="PF18702">
    <property type="entry name" value="DUF5642"/>
    <property type="match status" value="1"/>
</dbReference>
<evidence type="ECO:0000313" key="3">
    <source>
        <dbReference type="Proteomes" id="UP000595446"/>
    </source>
</evidence>
<protein>
    <submittedName>
        <fullName evidence="2">Uncharacterized protein</fullName>
    </submittedName>
</protein>
<gene>
    <name evidence="2" type="ORF">MHEC_10790</name>
</gene>
<dbReference type="AlphaFoldDB" id="A0A7R7YQN4"/>
<evidence type="ECO:0000256" key="1">
    <source>
        <dbReference type="SAM" id="SignalP"/>
    </source>
</evidence>
<keyword evidence="1" id="KW-0732">Signal</keyword>
<sequence>MADGRWLGKFTTVIRAVLTLGCVCWLAACASAGPADSASADIAKVAGVRSSFGPEFHVTNIAPTGIDPKLLAGQKLPGGLKFEPPNCAKVAAAPAVPPGLQGNMAAVSAEGEGNRFIAIAVETSRPVPVNDPGTGCQKVGFAGGSVRGVIEVVDAPRIAGTRTLGVHRILQTVIDGQTRTGEVYNYSAHFGNYQVIVTANPLVLPDKPVAAVNTQRARELLTTAVAAVKNSP</sequence>